<dbReference type="Proteomes" id="UP000827092">
    <property type="component" value="Unassembled WGS sequence"/>
</dbReference>
<proteinExistence type="predicted"/>
<dbReference type="AlphaFoldDB" id="A0AAV6VD39"/>
<sequence length="79" mass="8655">MQPETFNNTTPPTTEPSSGTHIPNNDARERSLAQISVSPTNPRIPSETLKKGLNEATKPPTPRGGPKERDDEGSYKDLR</sequence>
<evidence type="ECO:0000256" key="1">
    <source>
        <dbReference type="SAM" id="MobiDB-lite"/>
    </source>
</evidence>
<dbReference type="EMBL" id="JAFNEN010000106">
    <property type="protein sequence ID" value="KAG8194271.1"/>
    <property type="molecule type" value="Genomic_DNA"/>
</dbReference>
<comment type="caution">
    <text evidence="2">The sequence shown here is derived from an EMBL/GenBank/DDBJ whole genome shotgun (WGS) entry which is preliminary data.</text>
</comment>
<reference evidence="2 3" key="1">
    <citation type="journal article" date="2022" name="Nat. Ecol. Evol.">
        <title>A masculinizing supergene underlies an exaggerated male reproductive morph in a spider.</title>
        <authorList>
            <person name="Hendrickx F."/>
            <person name="De Corte Z."/>
            <person name="Sonet G."/>
            <person name="Van Belleghem S.M."/>
            <person name="Kostlbacher S."/>
            <person name="Vangestel C."/>
        </authorList>
    </citation>
    <scope>NUCLEOTIDE SEQUENCE [LARGE SCALE GENOMIC DNA]</scope>
    <source>
        <strain evidence="2">W744_W776</strain>
    </source>
</reference>
<feature type="compositionally biased region" description="Basic and acidic residues" evidence="1">
    <location>
        <begin position="65"/>
        <end position="79"/>
    </location>
</feature>
<evidence type="ECO:0000313" key="2">
    <source>
        <dbReference type="EMBL" id="KAG8194271.1"/>
    </source>
</evidence>
<name>A0AAV6VD39_9ARAC</name>
<gene>
    <name evidence="2" type="ORF">JTE90_024594</name>
</gene>
<feature type="region of interest" description="Disordered" evidence="1">
    <location>
        <begin position="1"/>
        <end position="79"/>
    </location>
</feature>
<organism evidence="2 3">
    <name type="scientific">Oedothorax gibbosus</name>
    <dbReference type="NCBI Taxonomy" id="931172"/>
    <lineage>
        <taxon>Eukaryota</taxon>
        <taxon>Metazoa</taxon>
        <taxon>Ecdysozoa</taxon>
        <taxon>Arthropoda</taxon>
        <taxon>Chelicerata</taxon>
        <taxon>Arachnida</taxon>
        <taxon>Araneae</taxon>
        <taxon>Araneomorphae</taxon>
        <taxon>Entelegynae</taxon>
        <taxon>Araneoidea</taxon>
        <taxon>Linyphiidae</taxon>
        <taxon>Erigoninae</taxon>
        <taxon>Oedothorax</taxon>
    </lineage>
</organism>
<accession>A0AAV6VD39</accession>
<evidence type="ECO:0000313" key="3">
    <source>
        <dbReference type="Proteomes" id="UP000827092"/>
    </source>
</evidence>
<keyword evidence="3" id="KW-1185">Reference proteome</keyword>
<protein>
    <submittedName>
        <fullName evidence="2">Uncharacterized protein</fullName>
    </submittedName>
</protein>
<feature type="compositionally biased region" description="Polar residues" evidence="1">
    <location>
        <begin position="33"/>
        <end position="43"/>
    </location>
</feature>
<feature type="compositionally biased region" description="Low complexity" evidence="1">
    <location>
        <begin position="1"/>
        <end position="16"/>
    </location>
</feature>